<keyword evidence="3" id="KW-1185">Reference proteome</keyword>
<organism evidence="2 3">
    <name type="scientific">Pedobacter helvus</name>
    <dbReference type="NCBI Taxonomy" id="2563444"/>
    <lineage>
        <taxon>Bacteria</taxon>
        <taxon>Pseudomonadati</taxon>
        <taxon>Bacteroidota</taxon>
        <taxon>Sphingobacteriia</taxon>
        <taxon>Sphingobacteriales</taxon>
        <taxon>Sphingobacteriaceae</taxon>
        <taxon>Pedobacter</taxon>
    </lineage>
</organism>
<dbReference type="CDD" id="cd07563">
    <property type="entry name" value="Peptidase_S41_IRBP"/>
    <property type="match status" value="1"/>
</dbReference>
<dbReference type="RefSeq" id="WP_138729083.1">
    <property type="nucleotide sequence ID" value="NZ_SRMP02000049.1"/>
</dbReference>
<dbReference type="InterPro" id="IPR028204">
    <property type="entry name" value="Tricorn_C1"/>
</dbReference>
<dbReference type="SMART" id="SM00245">
    <property type="entry name" value="TSPc"/>
    <property type="match status" value="1"/>
</dbReference>
<proteinExistence type="predicted"/>
<reference evidence="2 3" key="1">
    <citation type="submission" date="2024-12" db="EMBL/GenBank/DDBJ databases">
        <authorList>
            <person name="Hu S."/>
        </authorList>
    </citation>
    <scope>NUCLEOTIDE SEQUENCE [LARGE SCALE GENOMIC DNA]</scope>
    <source>
        <strain evidence="2 3">P-25</strain>
    </source>
</reference>
<comment type="caution">
    <text evidence="2">The sequence shown here is derived from an EMBL/GenBank/DDBJ whole genome shotgun (WGS) entry which is preliminary data.</text>
</comment>
<evidence type="ECO:0000313" key="3">
    <source>
        <dbReference type="Proteomes" id="UP001517367"/>
    </source>
</evidence>
<dbReference type="InterPro" id="IPR005151">
    <property type="entry name" value="Tail-specific_protease"/>
</dbReference>
<dbReference type="SUPFAM" id="SSF52096">
    <property type="entry name" value="ClpP/crotonase"/>
    <property type="match status" value="1"/>
</dbReference>
<protein>
    <submittedName>
        <fullName evidence="2">S41 family peptidase</fullName>
        <ecNumber evidence="2">3.4.-.-</ecNumber>
    </submittedName>
</protein>
<dbReference type="GO" id="GO:0016787">
    <property type="term" value="F:hydrolase activity"/>
    <property type="evidence" value="ECO:0007669"/>
    <property type="project" value="UniProtKB-KW"/>
</dbReference>
<dbReference type="Pfam" id="PF14684">
    <property type="entry name" value="Tricorn_C1"/>
    <property type="match status" value="1"/>
</dbReference>
<dbReference type="Gene3D" id="3.30.750.44">
    <property type="match status" value="1"/>
</dbReference>
<evidence type="ECO:0000259" key="1">
    <source>
        <dbReference type="SMART" id="SM00245"/>
    </source>
</evidence>
<dbReference type="EC" id="3.4.-.-" evidence="2"/>
<accession>A0ABW9JQ56</accession>
<dbReference type="Pfam" id="PF03572">
    <property type="entry name" value="Peptidase_S41"/>
    <property type="match status" value="1"/>
</dbReference>
<evidence type="ECO:0000313" key="2">
    <source>
        <dbReference type="EMBL" id="MFN0293418.1"/>
    </source>
</evidence>
<keyword evidence="2" id="KW-0378">Hydrolase</keyword>
<dbReference type="PANTHER" id="PTHR11261">
    <property type="entry name" value="INTERPHOTORECEPTOR RETINOID-BINDING PROTEIN"/>
    <property type="match status" value="1"/>
</dbReference>
<sequence>MLKKIIFVIIISITITCCKSLRTKQQQLTKKDLNGYWEQQGEGEIIEINDSLVISYHSSNFNCYPNWKITREYFNTKTPTITLNDDESFTNKEGFTLHTYLKLKEKPKLCTELTEIQKNNNTYNFETLWNTFNEQYVYFKERNIDWNVIKSKYQSKFNDKTESFEFYLLLEKMVLELKDSHSDFEVPDEFEEQWHKLNKKNDTSDYKTLAQNKILNKYLKNVKTYNDGQIYYGLINYGIGYVQLNSMEEIDNMPTIADSIISEIKNTKVCVIDLRFNNGGDDVMALDFLSHFIDKPYNVYTKRRRFKEGFTDNQTIKIEPAKNRYTKEIYVLTSSYTVSAAETAILATLNFPNFKKIGSNTNGAFSDILNKTLPNGWNYWLSNEVYEGMNGKNYEVSGIPPDYKIDYPREKEQFLKSLYFELDKEDRAIEKAMELIK</sequence>
<dbReference type="Proteomes" id="UP001517367">
    <property type="component" value="Unassembled WGS sequence"/>
</dbReference>
<gene>
    <name evidence="2" type="ORF">E5L68_018695</name>
</gene>
<dbReference type="PANTHER" id="PTHR11261:SF3">
    <property type="entry name" value="RETINOL-BINDING PROTEIN 3"/>
    <property type="match status" value="1"/>
</dbReference>
<dbReference type="Gene3D" id="3.90.226.10">
    <property type="entry name" value="2-enoyl-CoA Hydratase, Chain A, domain 1"/>
    <property type="match status" value="1"/>
</dbReference>
<dbReference type="EMBL" id="SRMP02000049">
    <property type="protein sequence ID" value="MFN0293418.1"/>
    <property type="molecule type" value="Genomic_DNA"/>
</dbReference>
<dbReference type="InterPro" id="IPR029045">
    <property type="entry name" value="ClpP/crotonase-like_dom_sf"/>
</dbReference>
<name>A0ABW9JQ56_9SPHI</name>
<feature type="domain" description="Tail specific protease" evidence="1">
    <location>
        <begin position="202"/>
        <end position="406"/>
    </location>
</feature>